<protein>
    <submittedName>
        <fullName evidence="1">Uncharacterized protein</fullName>
    </submittedName>
</protein>
<evidence type="ECO:0000313" key="2">
    <source>
        <dbReference type="Proteomes" id="UP000502996"/>
    </source>
</evidence>
<dbReference type="RefSeq" id="WP_165228737.1">
    <property type="nucleotide sequence ID" value="NZ_CP049257.1"/>
</dbReference>
<proteinExistence type="predicted"/>
<gene>
    <name evidence="1" type="ORF">G5V58_03300</name>
</gene>
<reference evidence="1 2" key="1">
    <citation type="submission" date="2020-02" db="EMBL/GenBank/DDBJ databases">
        <title>Full genome sequence of Nocardioides sp. R-3366.</title>
        <authorList>
            <person name="Im W.-T."/>
        </authorList>
    </citation>
    <scope>NUCLEOTIDE SEQUENCE [LARGE SCALE GENOMIC DNA]</scope>
    <source>
        <strain evidence="1 2">R-3366</strain>
    </source>
</reference>
<keyword evidence="2" id="KW-1185">Reference proteome</keyword>
<dbReference type="KEGG" id="nano:G5V58_03300"/>
<sequence length="233" mass="25540">MSDPVWTNDQVNDVRRKVHEQADEADRAVEALDRRCGGVLGGWVVPVHGVTRQLRAAADAVFEGLGESRVLRDEARQLRRGSDEVSAAERLVDPEELPTRRTWLEGDENYRISAGRQVDGFTEVATASLNLAIALEWTATMVDGATVAAGEYLLSVFDVLKEGAMALLAVEELPAALLALSQVFARWLDMLEAAEQEDFWYRGVTGAIDGYAAEQGRLAGAFPDVRWPQATAR</sequence>
<dbReference type="AlphaFoldDB" id="A0A6G6W9M7"/>
<organism evidence="1 2">
    <name type="scientific">Nocardioides anomalus</name>
    <dbReference type="NCBI Taxonomy" id="2712223"/>
    <lineage>
        <taxon>Bacteria</taxon>
        <taxon>Bacillati</taxon>
        <taxon>Actinomycetota</taxon>
        <taxon>Actinomycetes</taxon>
        <taxon>Propionibacteriales</taxon>
        <taxon>Nocardioidaceae</taxon>
        <taxon>Nocardioides</taxon>
    </lineage>
</organism>
<name>A0A6G6W9M7_9ACTN</name>
<dbReference type="Proteomes" id="UP000502996">
    <property type="component" value="Chromosome"/>
</dbReference>
<accession>A0A6G6W9M7</accession>
<evidence type="ECO:0000313" key="1">
    <source>
        <dbReference type="EMBL" id="QIG41934.1"/>
    </source>
</evidence>
<dbReference type="EMBL" id="CP049257">
    <property type="protein sequence ID" value="QIG41934.1"/>
    <property type="molecule type" value="Genomic_DNA"/>
</dbReference>